<dbReference type="EMBL" id="MIJF01000089">
    <property type="protein sequence ID" value="OEF96437.1"/>
    <property type="molecule type" value="Genomic_DNA"/>
</dbReference>
<evidence type="ECO:0000256" key="2">
    <source>
        <dbReference type="ARBA" id="ARBA00005751"/>
    </source>
</evidence>
<evidence type="ECO:0000256" key="3">
    <source>
        <dbReference type="ARBA" id="ARBA00022448"/>
    </source>
</evidence>
<comment type="similarity">
    <text evidence="2 10 13">Belongs to the SecY/SEC61-alpha family.</text>
</comment>
<dbReference type="STRING" id="337097.BHF71_04600"/>
<dbReference type="PRINTS" id="PR00303">
    <property type="entry name" value="SECYTRNLCASE"/>
</dbReference>
<comment type="function">
    <text evidence="10 11">The central subunit of the protein translocation channel SecYEG. Consists of two halves formed by TMs 1-5 and 6-10. These two domains form a lateral gate at the front which open onto the bilayer between TMs 2 and 7, and are clamped together by SecE at the back. The channel is closed by both a pore ring composed of hydrophobic SecY resides and a short helix (helix 2A) on the extracellular side of the membrane which forms a plug. The plug probably moves laterally to allow the channel to open. The ring and the pore may move independently.</text>
</comment>
<evidence type="ECO:0000313" key="15">
    <source>
        <dbReference type="Proteomes" id="UP000243739"/>
    </source>
</evidence>
<dbReference type="Pfam" id="PF00344">
    <property type="entry name" value="SecY"/>
    <property type="match status" value="1"/>
</dbReference>
<keyword evidence="4 10" id="KW-0812">Transmembrane</keyword>
<feature type="transmembrane region" description="Helical" evidence="10">
    <location>
        <begin position="270"/>
        <end position="291"/>
    </location>
</feature>
<evidence type="ECO:0000256" key="1">
    <source>
        <dbReference type="ARBA" id="ARBA00004141"/>
    </source>
</evidence>
<dbReference type="GO" id="GO:0065002">
    <property type="term" value="P:intracellular protein transmembrane transport"/>
    <property type="evidence" value="ECO:0007669"/>
    <property type="project" value="UniProtKB-UniRule"/>
</dbReference>
<dbReference type="InterPro" id="IPR002208">
    <property type="entry name" value="SecY/SEC61-alpha"/>
</dbReference>
<feature type="transmembrane region" description="Helical" evidence="10">
    <location>
        <begin position="177"/>
        <end position="198"/>
    </location>
</feature>
<dbReference type="InterPro" id="IPR023201">
    <property type="entry name" value="SecY_dom_sf"/>
</dbReference>
<evidence type="ECO:0000256" key="4">
    <source>
        <dbReference type="ARBA" id="ARBA00022692"/>
    </source>
</evidence>
<dbReference type="GO" id="GO:0006605">
    <property type="term" value="P:protein targeting"/>
    <property type="evidence" value="ECO:0007669"/>
    <property type="project" value="UniProtKB-UniRule"/>
</dbReference>
<dbReference type="Gene3D" id="1.10.3370.10">
    <property type="entry name" value="SecY subunit domain"/>
    <property type="match status" value="1"/>
</dbReference>
<organism evidence="14 15">
    <name type="scientific">Vulcanibacillus modesticaldus</name>
    <dbReference type="NCBI Taxonomy" id="337097"/>
    <lineage>
        <taxon>Bacteria</taxon>
        <taxon>Bacillati</taxon>
        <taxon>Bacillota</taxon>
        <taxon>Bacilli</taxon>
        <taxon>Bacillales</taxon>
        <taxon>Bacillaceae</taxon>
        <taxon>Vulcanibacillus</taxon>
    </lineage>
</organism>
<dbReference type="NCBIfam" id="TIGR00967">
    <property type="entry name" value="3a0501s007"/>
    <property type="match status" value="1"/>
</dbReference>
<sequence length="430" mass="47017">MFATVSNIFRVEDLRKRIIFTLLMLVVFRIGSFIPVPNINSEALMPLTERDIFGLLDTFSGGALKQFSIFALGIMPYITASIIVQLLTMDVVPKFAEWARQGEAGRRKLAQFTRYGTVVLGFIQAIGFSISFNRLYPGLVIDPGFVTYLLIAITLTAGTAFLMWLGEQITENGIGNGISIIIFAGIVARIPDALAAIFATEIGDAGDLLFINIVKTLLIALVVILIVVGVIYVQQGVRKIPVNYAKRVVGRKMYGGQSTYIPFKVNSAGVIPVIFALSLLMFPSTIASFWAGNGIADWFIRNFSTNSAFGIALYVLLIVGFTYFYTFVQINPVQMADNMKKNGGYIPGVRPGKATSAYITKVLSRITLAGSLFLAAVAILPILFTSFTDLPQSVRIGGTSLLIVIGVALDTMKQIESQLIKRHYDGFIKK</sequence>
<dbReference type="AlphaFoldDB" id="A0A1D2YS58"/>
<dbReference type="FunFam" id="1.10.3370.10:FF:000001">
    <property type="entry name" value="Preprotein translocase subunit SecY"/>
    <property type="match status" value="1"/>
</dbReference>
<feature type="transmembrane region" description="Helical" evidence="10">
    <location>
        <begin position="18"/>
        <end position="36"/>
    </location>
</feature>
<feature type="transmembrane region" description="Helical" evidence="10">
    <location>
        <begin position="366"/>
        <end position="387"/>
    </location>
</feature>
<dbReference type="PANTHER" id="PTHR10906">
    <property type="entry name" value="SECY/SEC61-ALPHA FAMILY MEMBER"/>
    <property type="match status" value="1"/>
</dbReference>
<dbReference type="OrthoDB" id="9809248at2"/>
<feature type="transmembrane region" description="Helical" evidence="10">
    <location>
        <begin position="67"/>
        <end position="92"/>
    </location>
</feature>
<keyword evidence="8 10" id="KW-0472">Membrane</keyword>
<keyword evidence="10" id="KW-1003">Cell membrane</keyword>
<keyword evidence="5 10" id="KW-0653">Protein transport</keyword>
<proteinExistence type="inferred from homology"/>
<protein>
    <recommendedName>
        <fullName evidence="9 10">Protein translocase subunit SecY</fullName>
    </recommendedName>
</protein>
<evidence type="ECO:0000256" key="13">
    <source>
        <dbReference type="RuleBase" id="RU004349"/>
    </source>
</evidence>
<evidence type="ECO:0000256" key="11">
    <source>
        <dbReference type="RuleBase" id="RU000537"/>
    </source>
</evidence>
<evidence type="ECO:0000256" key="6">
    <source>
        <dbReference type="ARBA" id="ARBA00022989"/>
    </source>
</evidence>
<keyword evidence="6 10" id="KW-1133">Transmembrane helix</keyword>
<evidence type="ECO:0000256" key="9">
    <source>
        <dbReference type="ARBA" id="ARBA00039733"/>
    </source>
</evidence>
<evidence type="ECO:0000256" key="7">
    <source>
        <dbReference type="ARBA" id="ARBA00023010"/>
    </source>
</evidence>
<dbReference type="RefSeq" id="WP_069657656.1">
    <property type="nucleotide sequence ID" value="NZ_MIJF01000089.1"/>
</dbReference>
<comment type="subcellular location">
    <subcellularLocation>
        <location evidence="10">Cell membrane</location>
        <topology evidence="10">Multi-pass membrane protein</topology>
    </subcellularLocation>
    <subcellularLocation>
        <location evidence="1 12">Membrane</location>
        <topology evidence="1 12">Multi-pass membrane protein</topology>
    </subcellularLocation>
</comment>
<evidence type="ECO:0000256" key="12">
    <source>
        <dbReference type="RuleBase" id="RU003484"/>
    </source>
</evidence>
<dbReference type="PROSITE" id="PS00755">
    <property type="entry name" value="SECY_1"/>
    <property type="match status" value="1"/>
</dbReference>
<evidence type="ECO:0000256" key="8">
    <source>
        <dbReference type="ARBA" id="ARBA00023136"/>
    </source>
</evidence>
<dbReference type="PIRSF" id="PIRSF004557">
    <property type="entry name" value="SecY"/>
    <property type="match status" value="1"/>
</dbReference>
<reference evidence="14 15" key="1">
    <citation type="submission" date="2016-09" db="EMBL/GenBank/DDBJ databases">
        <title>Draft genome sequence for the type strain of Vulcanibacillus modesticaldus BR, a strictly anaerobic, moderately thermophilic, and nitrate-reducing bacterium from deep sea-hydrothermal vents of the Mid-Atlantic Ridge.</title>
        <authorList>
            <person name="Abin C.A."/>
            <person name="Hollibaugh J.T."/>
        </authorList>
    </citation>
    <scope>NUCLEOTIDE SEQUENCE [LARGE SCALE GENOMIC DNA]</scope>
    <source>
        <strain evidence="14 15">BR</strain>
    </source>
</reference>
<comment type="subunit">
    <text evidence="10">Component of the Sec protein translocase complex. Heterotrimer consisting of SecY, SecE and SecG subunits. The heterotrimers can form oligomers, although 1 heterotrimer is thought to be able to translocate proteins. Interacts with the ribosome. Interacts with SecDF, and other proteins may be involved. Interacts with SecA.</text>
</comment>
<dbReference type="GO" id="GO:0005886">
    <property type="term" value="C:plasma membrane"/>
    <property type="evidence" value="ECO:0007669"/>
    <property type="project" value="UniProtKB-SubCell"/>
</dbReference>
<dbReference type="SUPFAM" id="SSF103491">
    <property type="entry name" value="Preprotein translocase SecY subunit"/>
    <property type="match status" value="1"/>
</dbReference>
<feature type="transmembrane region" description="Helical" evidence="10">
    <location>
        <begin position="145"/>
        <end position="165"/>
    </location>
</feature>
<evidence type="ECO:0000313" key="14">
    <source>
        <dbReference type="EMBL" id="OEF96437.1"/>
    </source>
</evidence>
<keyword evidence="7 10" id="KW-0811">Translocation</keyword>
<keyword evidence="3 10" id="KW-0813">Transport</keyword>
<dbReference type="HAMAP" id="MF_01465">
    <property type="entry name" value="SecY"/>
    <property type="match status" value="1"/>
</dbReference>
<dbReference type="PROSITE" id="PS00756">
    <property type="entry name" value="SECY_2"/>
    <property type="match status" value="1"/>
</dbReference>
<feature type="transmembrane region" description="Helical" evidence="10">
    <location>
        <begin position="210"/>
        <end position="233"/>
    </location>
</feature>
<feature type="transmembrane region" description="Helical" evidence="10">
    <location>
        <begin position="393"/>
        <end position="412"/>
    </location>
</feature>
<dbReference type="InterPro" id="IPR026593">
    <property type="entry name" value="SecY"/>
</dbReference>
<dbReference type="InterPro" id="IPR030659">
    <property type="entry name" value="SecY_CS"/>
</dbReference>
<feature type="transmembrane region" description="Helical" evidence="10">
    <location>
        <begin position="112"/>
        <end position="133"/>
    </location>
</feature>
<comment type="caution">
    <text evidence="14">The sequence shown here is derived from an EMBL/GenBank/DDBJ whole genome shotgun (WGS) entry which is preliminary data.</text>
</comment>
<name>A0A1D2YS58_9BACI</name>
<feature type="transmembrane region" description="Helical" evidence="10">
    <location>
        <begin position="311"/>
        <end position="330"/>
    </location>
</feature>
<dbReference type="Proteomes" id="UP000243739">
    <property type="component" value="Unassembled WGS sequence"/>
</dbReference>
<evidence type="ECO:0000256" key="10">
    <source>
        <dbReference type="HAMAP-Rule" id="MF_01465"/>
    </source>
</evidence>
<gene>
    <name evidence="10" type="primary">secY</name>
    <name evidence="14" type="ORF">BHF71_04600</name>
</gene>
<dbReference type="GO" id="GO:0043952">
    <property type="term" value="P:protein transport by the Sec complex"/>
    <property type="evidence" value="ECO:0007669"/>
    <property type="project" value="UniProtKB-UniRule"/>
</dbReference>
<evidence type="ECO:0000256" key="5">
    <source>
        <dbReference type="ARBA" id="ARBA00022927"/>
    </source>
</evidence>
<keyword evidence="15" id="KW-1185">Reference proteome</keyword>
<accession>A0A1D2YS58</accession>